<reference evidence="1" key="1">
    <citation type="submission" date="2018-01" db="EMBL/GenBank/DDBJ databases">
        <authorList>
            <person name="Regsiter A."/>
            <person name="William W."/>
        </authorList>
    </citation>
    <scope>NUCLEOTIDE SEQUENCE</scope>
    <source>
        <strain evidence="1">TRIP AH-1</strain>
    </source>
</reference>
<name>A0A445MSV9_9BACT</name>
<evidence type="ECO:0000313" key="1">
    <source>
        <dbReference type="EMBL" id="SPD72461.1"/>
    </source>
</evidence>
<dbReference type="EMBL" id="OJIN01000044">
    <property type="protein sequence ID" value="SPD72461.1"/>
    <property type="molecule type" value="Genomic_DNA"/>
</dbReference>
<accession>A0A445MSV9</accession>
<proteinExistence type="predicted"/>
<evidence type="ECO:0008006" key="2">
    <source>
        <dbReference type="Google" id="ProtNLM"/>
    </source>
</evidence>
<organism evidence="1">
    <name type="scientific">uncultured Desulfobacterium sp</name>
    <dbReference type="NCBI Taxonomy" id="201089"/>
    <lineage>
        <taxon>Bacteria</taxon>
        <taxon>Pseudomonadati</taxon>
        <taxon>Thermodesulfobacteriota</taxon>
        <taxon>Desulfobacteria</taxon>
        <taxon>Desulfobacterales</taxon>
        <taxon>Desulfobacteriaceae</taxon>
        <taxon>Desulfobacterium</taxon>
        <taxon>environmental samples</taxon>
    </lineage>
</organism>
<dbReference type="AlphaFoldDB" id="A0A445MSV9"/>
<gene>
    <name evidence="1" type="ORF">PITCH_A1380009</name>
</gene>
<protein>
    <recommendedName>
        <fullName evidence="2">DUF1902 domain-containing protein</fullName>
    </recommendedName>
</protein>
<sequence length="117" mass="13407">MKSSMTFNILAKKKGGEWIAHCLELDIVATAESLPKLEKDMFDLITTQVDYAFTNNNLSNLYHPAPPEVWKEFYACKNHEEKEIEIKQSVKDKTDLQTFVPPWIITKTCLAQENTSA</sequence>